<evidence type="ECO:0000313" key="3">
    <source>
        <dbReference type="Proteomes" id="UP000694864"/>
    </source>
</evidence>
<dbReference type="PANTHER" id="PTHR14379:SF7">
    <property type="entry name" value="ENDONUCLEASE OR GLYCOSYL HYDROLASE-RELATED"/>
    <property type="match status" value="1"/>
</dbReference>
<feature type="transmembrane region" description="Helical" evidence="2">
    <location>
        <begin position="12"/>
        <end position="34"/>
    </location>
</feature>
<dbReference type="GeneID" id="104752507"/>
<dbReference type="Proteomes" id="UP000694864">
    <property type="component" value="Chromosome 16"/>
</dbReference>
<keyword evidence="2" id="KW-0812">Transmembrane</keyword>
<gene>
    <name evidence="4" type="primary">LOC104752507</name>
</gene>
<dbReference type="RefSeq" id="XP_019093729.1">
    <property type="nucleotide sequence ID" value="XM_019238184.1"/>
</dbReference>
<accession>A0ABM1R3Z1</accession>
<sequence length="267" mass="30233">MDLIEPKSQVLSIFLFPFSWRLLFFRFVIAYVYFLTTNIADAETSIFWDLDACPIPVNLSPALISDFFKESLAYMGYTCNRMSIVAYSSTKLENAQEFESANIKLLQKADKRAKHSEILGDVYLWGISHRGEPANLIVISLIAQHYIRYATFKELGFNVLLAFPDDTIGCPWPLGIPSAVWLWSSFSSGGNPLDINEIKIPQDGTTSLLRDCAREKNPWEKKKKKKKKKKKNGKALNNEIGIPQVGTSVRRACTTKQKQRGKKGESL</sequence>
<reference evidence="3" key="1">
    <citation type="journal article" date="2014" name="Nat. Commun.">
        <title>The emerging biofuel crop Camelina sativa retains a highly undifferentiated hexaploid genome structure.</title>
        <authorList>
            <person name="Kagale S."/>
            <person name="Koh C."/>
            <person name="Nixon J."/>
            <person name="Bollina V."/>
            <person name="Clarke W.E."/>
            <person name="Tuteja R."/>
            <person name="Spillane C."/>
            <person name="Robinson S.J."/>
            <person name="Links M.G."/>
            <person name="Clarke C."/>
            <person name="Higgins E.E."/>
            <person name="Huebert T."/>
            <person name="Sharpe A.G."/>
            <person name="Parkin I.A."/>
        </authorList>
    </citation>
    <scope>NUCLEOTIDE SEQUENCE [LARGE SCALE GENOMIC DNA]</scope>
    <source>
        <strain evidence="3">cv. DH55</strain>
    </source>
</reference>
<dbReference type="InterPro" id="IPR024768">
    <property type="entry name" value="Marf1"/>
</dbReference>
<dbReference type="PANTHER" id="PTHR14379">
    <property type="entry name" value="LIMKAIN B LKAP"/>
    <property type="match status" value="1"/>
</dbReference>
<organism evidence="3 4">
    <name type="scientific">Camelina sativa</name>
    <name type="common">False flax</name>
    <name type="synonym">Myagrum sativum</name>
    <dbReference type="NCBI Taxonomy" id="90675"/>
    <lineage>
        <taxon>Eukaryota</taxon>
        <taxon>Viridiplantae</taxon>
        <taxon>Streptophyta</taxon>
        <taxon>Embryophyta</taxon>
        <taxon>Tracheophyta</taxon>
        <taxon>Spermatophyta</taxon>
        <taxon>Magnoliopsida</taxon>
        <taxon>eudicotyledons</taxon>
        <taxon>Gunneridae</taxon>
        <taxon>Pentapetalae</taxon>
        <taxon>rosids</taxon>
        <taxon>malvids</taxon>
        <taxon>Brassicales</taxon>
        <taxon>Brassicaceae</taxon>
        <taxon>Camelineae</taxon>
        <taxon>Camelina</taxon>
    </lineage>
</organism>
<protein>
    <submittedName>
        <fullName evidence="4">Uncharacterized protein LOC104752507 isoform X1</fullName>
    </submittedName>
</protein>
<keyword evidence="2" id="KW-1133">Transmembrane helix</keyword>
<evidence type="ECO:0000256" key="1">
    <source>
        <dbReference type="SAM" id="MobiDB-lite"/>
    </source>
</evidence>
<feature type="region of interest" description="Disordered" evidence="1">
    <location>
        <begin position="216"/>
        <end position="267"/>
    </location>
</feature>
<keyword evidence="3" id="KW-1185">Reference proteome</keyword>
<keyword evidence="2" id="KW-0472">Membrane</keyword>
<evidence type="ECO:0000256" key="2">
    <source>
        <dbReference type="SAM" id="Phobius"/>
    </source>
</evidence>
<reference evidence="4" key="2">
    <citation type="submission" date="2025-08" db="UniProtKB">
        <authorList>
            <consortium name="RefSeq"/>
        </authorList>
    </citation>
    <scope>IDENTIFICATION</scope>
    <source>
        <tissue evidence="4">Leaf</tissue>
    </source>
</reference>
<name>A0ABM1R3Z1_CAMSA</name>
<feature type="compositionally biased region" description="Basic residues" evidence="1">
    <location>
        <begin position="221"/>
        <end position="233"/>
    </location>
</feature>
<evidence type="ECO:0000313" key="4">
    <source>
        <dbReference type="RefSeq" id="XP_019093729.1"/>
    </source>
</evidence>
<proteinExistence type="predicted"/>